<reference evidence="2" key="1">
    <citation type="submission" date="2016-10" db="EMBL/GenBank/DDBJ databases">
        <authorList>
            <person name="Varghese N."/>
            <person name="Submissions S."/>
        </authorList>
    </citation>
    <scope>NUCLEOTIDE SEQUENCE [LARGE SCALE GENOMIC DNA]</scope>
    <source>
        <strain evidence="2">DS-12</strain>
    </source>
</reference>
<evidence type="ECO:0000313" key="2">
    <source>
        <dbReference type="Proteomes" id="UP000199036"/>
    </source>
</evidence>
<dbReference type="Proteomes" id="UP000199036">
    <property type="component" value="Unassembled WGS sequence"/>
</dbReference>
<accession>A0A1I5B7S9</accession>
<dbReference type="OrthoDB" id="1036397at2"/>
<dbReference type="AlphaFoldDB" id="A0A1I5B7S9"/>
<evidence type="ECO:0000313" key="1">
    <source>
        <dbReference type="EMBL" id="SFN70747.1"/>
    </source>
</evidence>
<protein>
    <submittedName>
        <fullName evidence="1">Uncharacterized protein</fullName>
    </submittedName>
</protein>
<sequence length="70" mass="8195">MIRIFKTNVTHATDGNHLLENVLQQKYPHFKINFDLEDCDNILRIEGTDYESNEIIALMDTNGFLCEELH</sequence>
<dbReference type="STRING" id="913024.SAMN05421741_10995"/>
<keyword evidence="2" id="KW-1185">Reference proteome</keyword>
<dbReference type="EMBL" id="FOVI01000009">
    <property type="protein sequence ID" value="SFN70747.1"/>
    <property type="molecule type" value="Genomic_DNA"/>
</dbReference>
<gene>
    <name evidence="1" type="ORF">SAMN05421741_10995</name>
</gene>
<organism evidence="1 2">
    <name type="scientific">Paenimyroides ummariense</name>
    <dbReference type="NCBI Taxonomy" id="913024"/>
    <lineage>
        <taxon>Bacteria</taxon>
        <taxon>Pseudomonadati</taxon>
        <taxon>Bacteroidota</taxon>
        <taxon>Flavobacteriia</taxon>
        <taxon>Flavobacteriales</taxon>
        <taxon>Flavobacteriaceae</taxon>
        <taxon>Paenimyroides</taxon>
    </lineage>
</organism>
<dbReference type="RefSeq" id="WP_091522256.1">
    <property type="nucleotide sequence ID" value="NZ_FOVI01000009.1"/>
</dbReference>
<name>A0A1I5B7S9_9FLAO</name>
<proteinExistence type="predicted"/>